<dbReference type="Gene3D" id="1.20.930.20">
    <property type="entry name" value="Adaptor protein Cbl, N-terminal domain"/>
    <property type="match status" value="1"/>
</dbReference>
<dbReference type="GO" id="GO:0007166">
    <property type="term" value="P:cell surface receptor signaling pathway"/>
    <property type="evidence" value="ECO:0007669"/>
    <property type="project" value="InterPro"/>
</dbReference>
<gene>
    <name evidence="2" type="ORF">HD556DRAFT_1386198</name>
</gene>
<evidence type="ECO:0000259" key="1">
    <source>
        <dbReference type="PROSITE" id="PS50011"/>
    </source>
</evidence>
<dbReference type="Gene3D" id="1.10.510.10">
    <property type="entry name" value="Transferase(Phosphotransferase) domain 1"/>
    <property type="match status" value="1"/>
</dbReference>
<keyword evidence="2" id="KW-0808">Transferase</keyword>
<dbReference type="PROSITE" id="PS00108">
    <property type="entry name" value="PROTEIN_KINASE_ST"/>
    <property type="match status" value="1"/>
</dbReference>
<dbReference type="Pfam" id="PF07714">
    <property type="entry name" value="PK_Tyr_Ser-Thr"/>
    <property type="match status" value="1"/>
</dbReference>
<organism evidence="2 3">
    <name type="scientific">Suillus plorans</name>
    <dbReference type="NCBI Taxonomy" id="116603"/>
    <lineage>
        <taxon>Eukaryota</taxon>
        <taxon>Fungi</taxon>
        <taxon>Dikarya</taxon>
        <taxon>Basidiomycota</taxon>
        <taxon>Agaricomycotina</taxon>
        <taxon>Agaricomycetes</taxon>
        <taxon>Agaricomycetidae</taxon>
        <taxon>Boletales</taxon>
        <taxon>Suillineae</taxon>
        <taxon>Suillaceae</taxon>
        <taxon>Suillus</taxon>
    </lineage>
</organism>
<dbReference type="InterPro" id="IPR008271">
    <property type="entry name" value="Ser/Thr_kinase_AS"/>
</dbReference>
<dbReference type="CDD" id="cd21037">
    <property type="entry name" value="MLKL_NTD"/>
    <property type="match status" value="1"/>
</dbReference>
<dbReference type="GeneID" id="64597163"/>
<dbReference type="InterPro" id="IPR059179">
    <property type="entry name" value="MLKL-like_MCAfunc"/>
</dbReference>
<dbReference type="Proteomes" id="UP000719766">
    <property type="component" value="Unassembled WGS sequence"/>
</dbReference>
<dbReference type="InterPro" id="IPR001245">
    <property type="entry name" value="Ser-Thr/Tyr_kinase_cat_dom"/>
</dbReference>
<evidence type="ECO:0000313" key="2">
    <source>
        <dbReference type="EMBL" id="KAG1791386.1"/>
    </source>
</evidence>
<dbReference type="RefSeq" id="XP_041158231.1">
    <property type="nucleotide sequence ID" value="XM_041303399.1"/>
</dbReference>
<reference evidence="2" key="1">
    <citation type="journal article" date="2020" name="New Phytol.">
        <title>Comparative genomics reveals dynamic genome evolution in host specialist ectomycorrhizal fungi.</title>
        <authorList>
            <person name="Lofgren L.A."/>
            <person name="Nguyen N.H."/>
            <person name="Vilgalys R."/>
            <person name="Ruytinx J."/>
            <person name="Liao H.L."/>
            <person name="Branco S."/>
            <person name="Kuo A."/>
            <person name="LaButti K."/>
            <person name="Lipzen A."/>
            <person name="Andreopoulos W."/>
            <person name="Pangilinan J."/>
            <person name="Riley R."/>
            <person name="Hundley H."/>
            <person name="Na H."/>
            <person name="Barry K."/>
            <person name="Grigoriev I.V."/>
            <person name="Stajich J.E."/>
            <person name="Kennedy P.G."/>
        </authorList>
    </citation>
    <scope>NUCLEOTIDE SEQUENCE</scope>
    <source>
        <strain evidence="2">S12</strain>
    </source>
</reference>
<comment type="caution">
    <text evidence="2">The sequence shown here is derived from an EMBL/GenBank/DDBJ whole genome shotgun (WGS) entry which is preliminary data.</text>
</comment>
<dbReference type="InterPro" id="IPR000719">
    <property type="entry name" value="Prot_kinase_dom"/>
</dbReference>
<evidence type="ECO:0000313" key="3">
    <source>
        <dbReference type="Proteomes" id="UP000719766"/>
    </source>
</evidence>
<dbReference type="PROSITE" id="PS50011">
    <property type="entry name" value="PROTEIN_KINASE_DOM"/>
    <property type="match status" value="1"/>
</dbReference>
<name>A0A9P7AM82_9AGAM</name>
<dbReference type="InterPro" id="IPR011009">
    <property type="entry name" value="Kinase-like_dom_sf"/>
</dbReference>
<dbReference type="InterPro" id="IPR051681">
    <property type="entry name" value="Ser/Thr_Kinases-Pseudokinases"/>
</dbReference>
<dbReference type="PANTHER" id="PTHR44329">
    <property type="entry name" value="SERINE/THREONINE-PROTEIN KINASE TNNI3K-RELATED"/>
    <property type="match status" value="1"/>
</dbReference>
<keyword evidence="3" id="KW-1185">Reference proteome</keyword>
<dbReference type="EMBL" id="JABBWE010000043">
    <property type="protein sequence ID" value="KAG1791386.1"/>
    <property type="molecule type" value="Genomic_DNA"/>
</dbReference>
<dbReference type="PANTHER" id="PTHR44329:SF214">
    <property type="entry name" value="PROTEIN KINASE DOMAIN-CONTAINING PROTEIN"/>
    <property type="match status" value="1"/>
</dbReference>
<dbReference type="SMART" id="SM00220">
    <property type="entry name" value="S_TKc"/>
    <property type="match status" value="1"/>
</dbReference>
<dbReference type="OrthoDB" id="4062651at2759"/>
<protein>
    <submittedName>
        <fullName evidence="2">Kinase-like domain-containing protein</fullName>
    </submittedName>
</protein>
<feature type="domain" description="Protein kinase" evidence="1">
    <location>
        <begin position="224"/>
        <end position="495"/>
    </location>
</feature>
<sequence>MANIAARTIIGAAQTAAQFAPVPWLAPAAGVLVALINMLAAAEANKNGIVLLQDRCLSLMSVIHNEGQNLTPDHQDRLCSGAHHTLRSILDRMEPWCSMSRVKLFVKQDELAGTIQQCHADISDCLVKLQVASHMSIHAWQTNFELSRTRDKEDIVQYLGDIRNQQELMQVAQMKQAADLNQIMKMMQRNLPGQIPTTDRGLESNLYHIQHSSQSLLPNMNLKRNEVKRIGQYAVKGTGSADIWEGLYLNEEKVAIKILRAVHCEPQTLRRFKREVEIWKRVWEADRGEHILPFYGFCQNDGPFPYVVSPWMVNGTVDEYIKKYPTVDHYALIKGICEGVNVLHSMTPPIVHGDLKASNIVVDISGNPLLADFGFAKVLEDVTGVNFTMSAGVSNSQRWLAPELCCDGGMLTTQSDIFAYGMTILEIMTHQVPWYNIRHTTHVIIKLSRGEMPPRPSDPATTERGLDDRLWELVEGCWSAPEKRPSTRDILTFLG</sequence>
<keyword evidence="2" id="KW-0418">Kinase</keyword>
<proteinExistence type="predicted"/>
<dbReference type="InterPro" id="IPR036537">
    <property type="entry name" value="Adaptor_Cbl_N_dom_sf"/>
</dbReference>
<dbReference type="GO" id="GO:0005524">
    <property type="term" value="F:ATP binding"/>
    <property type="evidence" value="ECO:0007669"/>
    <property type="project" value="InterPro"/>
</dbReference>
<dbReference type="GO" id="GO:0004674">
    <property type="term" value="F:protein serine/threonine kinase activity"/>
    <property type="evidence" value="ECO:0007669"/>
    <property type="project" value="TreeGrafter"/>
</dbReference>
<accession>A0A9P7AM82</accession>
<dbReference type="SUPFAM" id="SSF56112">
    <property type="entry name" value="Protein kinase-like (PK-like)"/>
    <property type="match status" value="1"/>
</dbReference>
<dbReference type="AlphaFoldDB" id="A0A9P7AM82"/>